<evidence type="ECO:0000256" key="1">
    <source>
        <dbReference type="SAM" id="MobiDB-lite"/>
    </source>
</evidence>
<evidence type="ECO:0000313" key="3">
    <source>
        <dbReference type="Proteomes" id="UP000594261"/>
    </source>
</evidence>
<dbReference type="Proteomes" id="UP000594261">
    <property type="component" value="Chromosome 11"/>
</dbReference>
<dbReference type="EnsemblPlants" id="QL11p056730:mrna">
    <property type="protein sequence ID" value="QL11p056730:mrna"/>
    <property type="gene ID" value="QL11p056730"/>
</dbReference>
<dbReference type="AlphaFoldDB" id="A0A7N2N172"/>
<name>A0A7N2N172_QUELO</name>
<keyword evidence="3" id="KW-1185">Reference proteome</keyword>
<dbReference type="EMBL" id="LRBV02000011">
    <property type="status" value="NOT_ANNOTATED_CDS"/>
    <property type="molecule type" value="Genomic_DNA"/>
</dbReference>
<reference evidence="2 3" key="1">
    <citation type="journal article" date="2016" name="G3 (Bethesda)">
        <title>First Draft Assembly and Annotation of the Genome of a California Endemic Oak Quercus lobata Nee (Fagaceae).</title>
        <authorList>
            <person name="Sork V.L."/>
            <person name="Fitz-Gibbon S.T."/>
            <person name="Puiu D."/>
            <person name="Crepeau M."/>
            <person name="Gugger P.F."/>
            <person name="Sherman R."/>
            <person name="Stevens K."/>
            <person name="Langley C.H."/>
            <person name="Pellegrini M."/>
            <person name="Salzberg S.L."/>
        </authorList>
    </citation>
    <scope>NUCLEOTIDE SEQUENCE [LARGE SCALE GENOMIC DNA]</scope>
    <source>
        <strain evidence="2 3">cv. SW786</strain>
    </source>
</reference>
<dbReference type="Gramene" id="QL11p056730:mrna">
    <property type="protein sequence ID" value="QL11p056730:mrna"/>
    <property type="gene ID" value="QL11p056730"/>
</dbReference>
<organism evidence="2 3">
    <name type="scientific">Quercus lobata</name>
    <name type="common">Valley oak</name>
    <dbReference type="NCBI Taxonomy" id="97700"/>
    <lineage>
        <taxon>Eukaryota</taxon>
        <taxon>Viridiplantae</taxon>
        <taxon>Streptophyta</taxon>
        <taxon>Embryophyta</taxon>
        <taxon>Tracheophyta</taxon>
        <taxon>Spermatophyta</taxon>
        <taxon>Magnoliopsida</taxon>
        <taxon>eudicotyledons</taxon>
        <taxon>Gunneridae</taxon>
        <taxon>Pentapetalae</taxon>
        <taxon>rosids</taxon>
        <taxon>fabids</taxon>
        <taxon>Fagales</taxon>
        <taxon>Fagaceae</taxon>
        <taxon>Quercus</taxon>
    </lineage>
</organism>
<protein>
    <submittedName>
        <fullName evidence="2">Uncharacterized protein</fullName>
    </submittedName>
</protein>
<feature type="compositionally biased region" description="Polar residues" evidence="1">
    <location>
        <begin position="71"/>
        <end position="92"/>
    </location>
</feature>
<evidence type="ECO:0000313" key="2">
    <source>
        <dbReference type="EnsemblPlants" id="QL11p056730:mrna"/>
    </source>
</evidence>
<dbReference type="InParanoid" id="A0A7N2N172"/>
<proteinExistence type="predicted"/>
<accession>A0A7N2N172</accession>
<sequence>MEGFGKKQTEVNNMLNLAIANQQKNDLTAQQVLPPIVEGFTRLKLSMKVNISSVPIERVITFEQRQRHQGRQPQTYTETRSSISAQRGQCRNNDAGLVHLRTTQIVQLYPS</sequence>
<reference evidence="2" key="2">
    <citation type="submission" date="2021-01" db="UniProtKB">
        <authorList>
            <consortium name="EnsemblPlants"/>
        </authorList>
    </citation>
    <scope>IDENTIFICATION</scope>
</reference>
<feature type="region of interest" description="Disordered" evidence="1">
    <location>
        <begin position="65"/>
        <end position="94"/>
    </location>
</feature>